<evidence type="ECO:0000256" key="1">
    <source>
        <dbReference type="SAM" id="Phobius"/>
    </source>
</evidence>
<reference evidence="2" key="1">
    <citation type="journal article" date="2014" name="Front. Microbiol.">
        <title>High frequency of phylogenetically diverse reductive dehalogenase-homologous genes in deep subseafloor sedimentary metagenomes.</title>
        <authorList>
            <person name="Kawai M."/>
            <person name="Futagami T."/>
            <person name="Toyoda A."/>
            <person name="Takaki Y."/>
            <person name="Nishi S."/>
            <person name="Hori S."/>
            <person name="Arai W."/>
            <person name="Tsubouchi T."/>
            <person name="Morono Y."/>
            <person name="Uchiyama I."/>
            <person name="Ito T."/>
            <person name="Fujiyama A."/>
            <person name="Inagaki F."/>
            <person name="Takami H."/>
        </authorList>
    </citation>
    <scope>NUCLEOTIDE SEQUENCE</scope>
    <source>
        <strain evidence="2">Expedition CK06-06</strain>
    </source>
</reference>
<feature type="non-terminal residue" evidence="2">
    <location>
        <position position="1"/>
    </location>
</feature>
<organism evidence="2">
    <name type="scientific">marine sediment metagenome</name>
    <dbReference type="NCBI Taxonomy" id="412755"/>
    <lineage>
        <taxon>unclassified sequences</taxon>
        <taxon>metagenomes</taxon>
        <taxon>ecological metagenomes</taxon>
    </lineage>
</organism>
<dbReference type="AlphaFoldDB" id="X1GNY4"/>
<keyword evidence="1" id="KW-0472">Membrane</keyword>
<dbReference type="Gene3D" id="2.40.50.140">
    <property type="entry name" value="Nucleic acid-binding proteins"/>
    <property type="match status" value="1"/>
</dbReference>
<gene>
    <name evidence="2" type="ORF">S03H2_12351</name>
</gene>
<sequence length="207" mass="22706">STGPRFVVNYAQFIDPKEAIPGAQVGMNQQSLAVVSALCFTSFITTRLYKYDKYKYHKVSINTIMSLIAKLKGMAEYKKYLKTLGLSTALAFLMLYIAFGLMFFAKGEKALPKSFIFLILAIFFIIFTVFYQSKGKSKSKGKQNLKSLIKGLFLAICATFAFVAIVGGVKFMVYNGLDLIGGIGAVISALAICMIVSTVFLTLLTPS</sequence>
<keyword evidence="1" id="KW-0812">Transmembrane</keyword>
<name>X1GNY4_9ZZZZ</name>
<dbReference type="InterPro" id="IPR012340">
    <property type="entry name" value="NA-bd_OB-fold"/>
</dbReference>
<proteinExistence type="predicted"/>
<dbReference type="EMBL" id="BARU01006286">
    <property type="protein sequence ID" value="GAH46560.1"/>
    <property type="molecule type" value="Genomic_DNA"/>
</dbReference>
<keyword evidence="1" id="KW-1133">Transmembrane helix</keyword>
<evidence type="ECO:0000313" key="2">
    <source>
        <dbReference type="EMBL" id="GAH46560.1"/>
    </source>
</evidence>
<comment type="caution">
    <text evidence="2">The sequence shown here is derived from an EMBL/GenBank/DDBJ whole genome shotgun (WGS) entry which is preliminary data.</text>
</comment>
<feature type="transmembrane region" description="Helical" evidence="1">
    <location>
        <begin position="80"/>
        <end position="104"/>
    </location>
</feature>
<accession>X1GNY4</accession>
<feature type="transmembrane region" description="Helical" evidence="1">
    <location>
        <begin position="179"/>
        <end position="204"/>
    </location>
</feature>
<protein>
    <submittedName>
        <fullName evidence="2">Uncharacterized protein</fullName>
    </submittedName>
</protein>
<feature type="transmembrane region" description="Helical" evidence="1">
    <location>
        <begin position="31"/>
        <end position="49"/>
    </location>
</feature>
<feature type="transmembrane region" description="Helical" evidence="1">
    <location>
        <begin position="152"/>
        <end position="173"/>
    </location>
</feature>
<feature type="transmembrane region" description="Helical" evidence="1">
    <location>
        <begin position="110"/>
        <end position="131"/>
    </location>
</feature>